<reference evidence="9" key="1">
    <citation type="submission" date="2016-09" db="EMBL/GenBank/DDBJ databases">
        <title>Comparative genomics of the Campylobacter concisus group.</title>
        <authorList>
            <person name="Miller W.G."/>
            <person name="Yee E."/>
            <person name="Chapman M.H."/>
            <person name="Huynh S."/>
            <person name="Bono J.L."/>
            <person name="On S.L.W."/>
            <person name="StLeger J."/>
            <person name="Foster G."/>
            <person name="Parker C.T."/>
        </authorList>
    </citation>
    <scope>NUCLEOTIDE SEQUENCE [LARGE SCALE GENOMIC DNA]</scope>
    <source>
        <strain evidence="9">RM18021</strain>
    </source>
</reference>
<protein>
    <submittedName>
        <fullName evidence="8">Bacteriophage DNA transposition protein A</fullName>
    </submittedName>
</protein>
<keyword evidence="3" id="KW-0540">Nuclease</keyword>
<dbReference type="Pfam" id="PF13551">
    <property type="entry name" value="HTH_29"/>
    <property type="match status" value="1"/>
</dbReference>
<keyword evidence="2" id="KW-0548">Nucleotidyltransferase</keyword>
<gene>
    <name evidence="8" type="ORF">CPIN18021_1072</name>
</gene>
<keyword evidence="1" id="KW-0808">Transferase</keyword>
<dbReference type="SUPFAM" id="SSF50610">
    <property type="entry name" value="mu transposase, C-terminal domain"/>
    <property type="match status" value="1"/>
</dbReference>
<keyword evidence="4" id="KW-0255">Endonuclease</keyword>
<dbReference type="GO" id="GO:0004519">
    <property type="term" value="F:endonuclease activity"/>
    <property type="evidence" value="ECO:0007669"/>
    <property type="project" value="UniProtKB-KW"/>
</dbReference>
<proteinExistence type="predicted"/>
<dbReference type="GO" id="GO:0043565">
    <property type="term" value="F:sequence-specific DNA binding"/>
    <property type="evidence" value="ECO:0007669"/>
    <property type="project" value="InterPro"/>
</dbReference>
<dbReference type="PANTHER" id="PTHR41694">
    <property type="entry name" value="ENDOGENOUS RETROVIRUS GROUP K MEMBER POL PROTEIN"/>
    <property type="match status" value="1"/>
</dbReference>
<dbReference type="GO" id="GO:0015074">
    <property type="term" value="P:DNA integration"/>
    <property type="evidence" value="ECO:0007669"/>
    <property type="project" value="InterPro"/>
</dbReference>
<dbReference type="InterPro" id="IPR009004">
    <property type="entry name" value="Transposase_Mu_C"/>
</dbReference>
<dbReference type="Pfam" id="PF09299">
    <property type="entry name" value="Mu-transpos_C"/>
    <property type="match status" value="1"/>
</dbReference>
<evidence type="ECO:0000313" key="9">
    <source>
        <dbReference type="Proteomes" id="UP000190868"/>
    </source>
</evidence>
<dbReference type="SUPFAM" id="SSF53098">
    <property type="entry name" value="Ribonuclease H-like"/>
    <property type="match status" value="1"/>
</dbReference>
<dbReference type="GeneID" id="56565850"/>
<evidence type="ECO:0000256" key="2">
    <source>
        <dbReference type="ARBA" id="ARBA00022695"/>
    </source>
</evidence>
<dbReference type="InterPro" id="IPR012337">
    <property type="entry name" value="RNaseH-like_sf"/>
</dbReference>
<dbReference type="InterPro" id="IPR036397">
    <property type="entry name" value="RNaseH_sf"/>
</dbReference>
<keyword evidence="5" id="KW-0378">Hydrolase</keyword>
<dbReference type="RefSeq" id="WP_078422781.1">
    <property type="nucleotide sequence ID" value="NZ_CP017018.1"/>
</dbReference>
<keyword evidence="9" id="KW-1185">Reference proteome</keyword>
<dbReference type="InterPro" id="IPR015378">
    <property type="entry name" value="Transposase-like_Mu_C"/>
</dbReference>
<keyword evidence="6" id="KW-0695">RNA-directed DNA polymerase</keyword>
<dbReference type="SUPFAM" id="SSF48295">
    <property type="entry name" value="TrpR-like"/>
    <property type="match status" value="1"/>
</dbReference>
<dbReference type="GO" id="GO:0003964">
    <property type="term" value="F:RNA-directed DNA polymerase activity"/>
    <property type="evidence" value="ECO:0007669"/>
    <property type="project" value="UniProtKB-KW"/>
</dbReference>
<dbReference type="Gene3D" id="3.30.420.10">
    <property type="entry name" value="Ribonuclease H-like superfamily/Ribonuclease H"/>
    <property type="match status" value="1"/>
</dbReference>
<dbReference type="InterPro" id="IPR010921">
    <property type="entry name" value="Trp_repressor/repl_initiator"/>
</dbReference>
<dbReference type="PROSITE" id="PS50994">
    <property type="entry name" value="INTEGRASE"/>
    <property type="match status" value="1"/>
</dbReference>
<dbReference type="InterPro" id="IPR036388">
    <property type="entry name" value="WH-like_DNA-bd_sf"/>
</dbReference>
<dbReference type="AlphaFoldDB" id="A0A1S6U7Z1"/>
<evidence type="ECO:0000256" key="3">
    <source>
        <dbReference type="ARBA" id="ARBA00022722"/>
    </source>
</evidence>
<organism evidence="8 9">
    <name type="scientific">Campylobacter pinnipediorum subsp. caledonicus</name>
    <dbReference type="NCBI Taxonomy" id="1874362"/>
    <lineage>
        <taxon>Bacteria</taxon>
        <taxon>Pseudomonadati</taxon>
        <taxon>Campylobacterota</taxon>
        <taxon>Epsilonproteobacteria</taxon>
        <taxon>Campylobacterales</taxon>
        <taxon>Campylobacteraceae</taxon>
        <taxon>Campylobacter</taxon>
    </lineage>
</organism>
<accession>A0A1S6U7Z1</accession>
<dbReference type="Proteomes" id="UP000190868">
    <property type="component" value="Chromosome"/>
</dbReference>
<dbReference type="Pfam" id="PF00665">
    <property type="entry name" value="rve"/>
    <property type="match status" value="1"/>
</dbReference>
<feature type="domain" description="Integrase catalytic" evidence="7">
    <location>
        <begin position="265"/>
        <end position="397"/>
    </location>
</feature>
<evidence type="ECO:0000256" key="5">
    <source>
        <dbReference type="ARBA" id="ARBA00022801"/>
    </source>
</evidence>
<dbReference type="GO" id="GO:0016787">
    <property type="term" value="F:hydrolase activity"/>
    <property type="evidence" value="ECO:0007669"/>
    <property type="project" value="UniProtKB-KW"/>
</dbReference>
<sequence>MLYIETRVAAIAFNIGVETLKKSTQRNSDKYPFIRIKDVGNRSRGGVKLLFEASVADISLLVKNNKVDEDVGVYVFENNECKRVKFSEIKPQEKLSNNDNEINDVYLDASDEEIQDAREKREIIKEYEKAKMNSLSSKKFCEMLGISEASLFRWQKAYKNKGLRGLIDRRGKKKGSYKLDEWMKEFILTQFRAYGAGDFNVTQVWKDLHETYGKKTGKFNRYEFLSGSVKPLFDTGVISRFIKEYYANKRLEYTLITKGTDKATSYHDPAHGNQGIFVTRRNQVWQIDSSKLDVIVRDGKGGEQIRPSILSIIDVYSGRCVATLAETSNALSLVRLLWKAIKILGKPECIKGDNGKDYVSEQFLSLLEGIGIDYDAARAYHGRDKGYVERHFKTLQRSKLAHTPGYIGGSLAKRENIEQQTAKKERSAKDEYGHIVKTHQKNLLTYDDMKMRFETVVLEWDITAIKRKKTAPIVMWNSDNTPLKGLDYESFILYAGSKGILKVSKKGININGVHYVSRHLPSVGTSVRVSINIDNISEAFIFDLQGKFICKAKDSEVMSFSAEEFNAATKIFKDDLKAIRKTIKQNKISEFSRLNIEYDLKLAKEAHELALKKEDRIYDSSKIQEIKQKMQEQDEINKIKDGAFDYESYKLKENKTKHMSLIDVAIEKASGE</sequence>
<evidence type="ECO:0000313" key="8">
    <source>
        <dbReference type="EMBL" id="AQW87871.1"/>
    </source>
</evidence>
<evidence type="ECO:0000259" key="7">
    <source>
        <dbReference type="PROSITE" id="PS50994"/>
    </source>
</evidence>
<evidence type="ECO:0000256" key="6">
    <source>
        <dbReference type="ARBA" id="ARBA00022918"/>
    </source>
</evidence>
<evidence type="ECO:0000256" key="1">
    <source>
        <dbReference type="ARBA" id="ARBA00022679"/>
    </source>
</evidence>
<dbReference type="KEGG" id="cpin:CPIN18020_0209"/>
<dbReference type="EMBL" id="CP017258">
    <property type="protein sequence ID" value="AQW87871.1"/>
    <property type="molecule type" value="Genomic_DNA"/>
</dbReference>
<dbReference type="InterPro" id="IPR001584">
    <property type="entry name" value="Integrase_cat-core"/>
</dbReference>
<evidence type="ECO:0000256" key="4">
    <source>
        <dbReference type="ARBA" id="ARBA00022759"/>
    </source>
</evidence>
<dbReference type="Gene3D" id="1.10.10.10">
    <property type="entry name" value="Winged helix-like DNA-binding domain superfamily/Winged helix DNA-binding domain"/>
    <property type="match status" value="1"/>
</dbReference>
<name>A0A1S6U7Z1_9BACT</name>
<dbReference type="GO" id="GO:0035613">
    <property type="term" value="F:RNA stem-loop binding"/>
    <property type="evidence" value="ECO:0007669"/>
    <property type="project" value="TreeGrafter"/>
</dbReference>
<dbReference type="PANTHER" id="PTHR41694:SF3">
    <property type="entry name" value="RNA-DIRECTED DNA POLYMERASE-RELATED"/>
    <property type="match status" value="1"/>
</dbReference>